<gene>
    <name evidence="2" type="ORF">K6Q96_22705</name>
</gene>
<dbReference type="RefSeq" id="WP_353621791.1">
    <property type="nucleotide sequence ID" value="NZ_CP082276.1"/>
</dbReference>
<evidence type="ECO:0000256" key="1">
    <source>
        <dbReference type="SAM" id="Phobius"/>
    </source>
</evidence>
<feature type="transmembrane region" description="Helical" evidence="1">
    <location>
        <begin position="53"/>
        <end position="71"/>
    </location>
</feature>
<keyword evidence="1" id="KW-0812">Transmembrane</keyword>
<dbReference type="InterPro" id="IPR038765">
    <property type="entry name" value="Papain-like_cys_pep_sf"/>
</dbReference>
<proteinExistence type="predicted"/>
<dbReference type="InterPro" id="IPR023107">
    <property type="entry name" value="Atu2299-like_dom_sf"/>
</dbReference>
<dbReference type="InterPro" id="IPR018599">
    <property type="entry name" value="DUF2026"/>
</dbReference>
<dbReference type="Gene3D" id="3.10.550.10">
    <property type="entry name" value="Hypothetical protein Atu2299"/>
    <property type="match status" value="1"/>
</dbReference>
<protein>
    <submittedName>
        <fullName evidence="2">DUF2026 domain-containing protein</fullName>
    </submittedName>
</protein>
<evidence type="ECO:0000313" key="2">
    <source>
        <dbReference type="EMBL" id="USH04539.1"/>
    </source>
</evidence>
<evidence type="ECO:0000313" key="3">
    <source>
        <dbReference type="Proteomes" id="UP001056255"/>
    </source>
</evidence>
<dbReference type="EMBL" id="CP082276">
    <property type="protein sequence ID" value="USH04539.1"/>
    <property type="molecule type" value="Genomic_DNA"/>
</dbReference>
<keyword evidence="1" id="KW-0472">Membrane</keyword>
<organism evidence="2 3">
    <name type="scientific">Grimontia kaedaensis</name>
    <dbReference type="NCBI Taxonomy" id="2872157"/>
    <lineage>
        <taxon>Bacteria</taxon>
        <taxon>Pseudomonadati</taxon>
        <taxon>Pseudomonadota</taxon>
        <taxon>Gammaproteobacteria</taxon>
        <taxon>Vibrionales</taxon>
        <taxon>Vibrionaceae</taxon>
        <taxon>Grimontia</taxon>
    </lineage>
</organism>
<name>A0ABY4WZV9_9GAMM</name>
<dbReference type="SUPFAM" id="SSF54001">
    <property type="entry name" value="Cysteine proteinases"/>
    <property type="match status" value="1"/>
</dbReference>
<reference evidence="2" key="1">
    <citation type="submission" date="2021-08" db="EMBL/GenBank/DDBJ databases">
        <authorList>
            <person name="Sakaguchi M."/>
            <person name="Kikuchi T."/>
            <person name="Urbanczyk H."/>
        </authorList>
    </citation>
    <scope>NUCLEOTIDE SEQUENCE</scope>
    <source>
        <strain evidence="2">020920N</strain>
    </source>
</reference>
<sequence length="83" mass="9610">MLITITDYQRIYGIAHAILKSEGADTNKSCTFYNYCGAYILQRTNGDRHFKKTLFLALSAYAFLLISPEISPNFQCFCHFQWD</sequence>
<keyword evidence="3" id="KW-1185">Reference proteome</keyword>
<dbReference type="Proteomes" id="UP001056255">
    <property type="component" value="Chromosome II"/>
</dbReference>
<keyword evidence="1" id="KW-1133">Transmembrane helix</keyword>
<dbReference type="Pfam" id="PF09641">
    <property type="entry name" value="DUF2026"/>
    <property type="match status" value="1"/>
</dbReference>
<accession>A0ABY4WZV9</accession>